<dbReference type="AlphaFoldDB" id="A0AAP0REH8"/>
<keyword evidence="3" id="KW-1185">Reference proteome</keyword>
<evidence type="ECO:0000313" key="3">
    <source>
        <dbReference type="Proteomes" id="UP001415857"/>
    </source>
</evidence>
<sequence>MAMVMVMECIENGNMMAVLMGGGGGGGSNASEGGQQWQQFWEMPPSILQNEAVLKACSEPTSSKASGAGTNATGEKDDKSRQ</sequence>
<dbReference type="EMBL" id="JBBPBK010000010">
    <property type="protein sequence ID" value="KAK9276342.1"/>
    <property type="molecule type" value="Genomic_DNA"/>
</dbReference>
<evidence type="ECO:0000313" key="2">
    <source>
        <dbReference type="EMBL" id="KAK9276342.1"/>
    </source>
</evidence>
<proteinExistence type="predicted"/>
<reference evidence="2 3" key="1">
    <citation type="journal article" date="2024" name="Plant J.">
        <title>Genome sequences and population genomics reveal climatic adaptation and genomic divergence between two closely related sweetgum species.</title>
        <authorList>
            <person name="Xu W.Q."/>
            <person name="Ren C.Q."/>
            <person name="Zhang X.Y."/>
            <person name="Comes H.P."/>
            <person name="Liu X.H."/>
            <person name="Li Y.G."/>
            <person name="Kettle C.J."/>
            <person name="Jalonen R."/>
            <person name="Gaisberger H."/>
            <person name="Ma Y.Z."/>
            <person name="Qiu Y.X."/>
        </authorList>
    </citation>
    <scope>NUCLEOTIDE SEQUENCE [LARGE SCALE GENOMIC DNA]</scope>
    <source>
        <strain evidence="2">Hangzhou</strain>
    </source>
</reference>
<feature type="region of interest" description="Disordered" evidence="1">
    <location>
        <begin position="57"/>
        <end position="82"/>
    </location>
</feature>
<gene>
    <name evidence="2" type="ORF">L1049_005874</name>
</gene>
<name>A0AAP0REH8_LIQFO</name>
<evidence type="ECO:0000256" key="1">
    <source>
        <dbReference type="SAM" id="MobiDB-lite"/>
    </source>
</evidence>
<comment type="caution">
    <text evidence="2">The sequence shown here is derived from an EMBL/GenBank/DDBJ whole genome shotgun (WGS) entry which is preliminary data.</text>
</comment>
<feature type="compositionally biased region" description="Polar residues" evidence="1">
    <location>
        <begin position="59"/>
        <end position="73"/>
    </location>
</feature>
<accession>A0AAP0REH8</accession>
<dbReference type="Proteomes" id="UP001415857">
    <property type="component" value="Unassembled WGS sequence"/>
</dbReference>
<protein>
    <submittedName>
        <fullName evidence="2">Uncharacterized protein</fullName>
    </submittedName>
</protein>
<organism evidence="2 3">
    <name type="scientific">Liquidambar formosana</name>
    <name type="common">Formosan gum</name>
    <dbReference type="NCBI Taxonomy" id="63359"/>
    <lineage>
        <taxon>Eukaryota</taxon>
        <taxon>Viridiplantae</taxon>
        <taxon>Streptophyta</taxon>
        <taxon>Embryophyta</taxon>
        <taxon>Tracheophyta</taxon>
        <taxon>Spermatophyta</taxon>
        <taxon>Magnoliopsida</taxon>
        <taxon>eudicotyledons</taxon>
        <taxon>Gunneridae</taxon>
        <taxon>Pentapetalae</taxon>
        <taxon>Saxifragales</taxon>
        <taxon>Altingiaceae</taxon>
        <taxon>Liquidambar</taxon>
    </lineage>
</organism>